<dbReference type="eggNOG" id="COG2044">
    <property type="taxonomic scope" value="Bacteria"/>
</dbReference>
<dbReference type="OrthoDB" id="553085at2"/>
<dbReference type="HOGENOM" id="CLU_108424_0_0_7"/>
<dbReference type="STRING" id="694327.DFW101_1155"/>
<dbReference type="EMBL" id="CM001368">
    <property type="protein sequence ID" value="EHJ47165.1"/>
    <property type="molecule type" value="Genomic_DNA"/>
</dbReference>
<protein>
    <recommendedName>
        <fullName evidence="3">DsrE family protein</fullName>
    </recommendedName>
</protein>
<dbReference type="RefSeq" id="WP_009180577.1">
    <property type="nucleotide sequence ID" value="NZ_CM001368.1"/>
</dbReference>
<reference evidence="2" key="1">
    <citation type="journal article" date="2015" name="Genome Announc.">
        <title>High-Quality Draft Genome Sequence of Desulfovibrio carbinoliphilus FW-101-2B, an Organic Acid-Oxidizing Sulfate-Reducing Bacterium Isolated from Uranium(VI)-Contaminated Groundwater.</title>
        <authorList>
            <person name="Ramsay B.D."/>
            <person name="Hwang C."/>
            <person name="Woo H.L."/>
            <person name="Carroll S.L."/>
            <person name="Lucas S."/>
            <person name="Han J."/>
            <person name="Lapidus A.L."/>
            <person name="Cheng J.F."/>
            <person name="Goodwin L.A."/>
            <person name="Pitluck S."/>
            <person name="Peters L."/>
            <person name="Chertkov O."/>
            <person name="Held B."/>
            <person name="Detter J.C."/>
            <person name="Han C.S."/>
            <person name="Tapia R."/>
            <person name="Land M.L."/>
            <person name="Hauser L.J."/>
            <person name="Kyrpides N.C."/>
            <person name="Ivanova N.N."/>
            <person name="Mikhailova N."/>
            <person name="Pagani I."/>
            <person name="Woyke T."/>
            <person name="Arkin A.P."/>
            <person name="Dehal P."/>
            <person name="Chivian D."/>
            <person name="Criddle C.S."/>
            <person name="Wu W."/>
            <person name="Chakraborty R."/>
            <person name="Hazen T.C."/>
            <person name="Fields M.W."/>
        </authorList>
    </citation>
    <scope>NUCLEOTIDE SEQUENCE [LARGE SCALE GENOMIC DNA]</scope>
    <source>
        <strain evidence="2">FW-101-2B</strain>
    </source>
</reference>
<dbReference type="Proteomes" id="UP000004662">
    <property type="component" value="Chromosome"/>
</dbReference>
<sequence>MTMVSIPAPSIGDEIVNHGPKVYEDIKANPGEKALICMHTMPFEGSVGLINMLTATRLVRKGYDLTFLLYGPGVLMASAARGFPKVGDEGFAGNMAYNKQLTTIMNEGGKVVACRFAMAALYGMRETDLLPGVQGIHPLDILDCILTHQRAGALILSTWTV</sequence>
<dbReference type="Gene3D" id="3.40.1260.10">
    <property type="entry name" value="DsrEFH-like"/>
    <property type="match status" value="1"/>
</dbReference>
<dbReference type="NCBIfam" id="TIGR04044">
    <property type="entry name" value="MSMEG_0572_fam"/>
    <property type="match status" value="1"/>
</dbReference>
<keyword evidence="2" id="KW-1185">Reference proteome</keyword>
<proteinExistence type="predicted"/>
<accession>G7Q7L2</accession>
<evidence type="ECO:0008006" key="3">
    <source>
        <dbReference type="Google" id="ProtNLM"/>
    </source>
</evidence>
<evidence type="ECO:0000313" key="1">
    <source>
        <dbReference type="EMBL" id="EHJ47165.1"/>
    </source>
</evidence>
<name>G7Q7L2_9BACT</name>
<evidence type="ECO:0000313" key="2">
    <source>
        <dbReference type="Proteomes" id="UP000004662"/>
    </source>
</evidence>
<gene>
    <name evidence="1" type="ORF">DFW101_1155</name>
</gene>
<dbReference type="InterPro" id="IPR027396">
    <property type="entry name" value="DsrEFH-like"/>
</dbReference>
<organism evidence="1 2">
    <name type="scientific">Solidesulfovibrio carbinoliphilus subsp. oakridgensis</name>
    <dbReference type="NCBI Taxonomy" id="694327"/>
    <lineage>
        <taxon>Bacteria</taxon>
        <taxon>Pseudomonadati</taxon>
        <taxon>Thermodesulfobacteriota</taxon>
        <taxon>Desulfovibrionia</taxon>
        <taxon>Desulfovibrionales</taxon>
        <taxon>Desulfovibrionaceae</taxon>
        <taxon>Solidesulfovibrio</taxon>
    </lineage>
</organism>
<dbReference type="InterPro" id="IPR023847">
    <property type="entry name" value="MSMEG0572"/>
</dbReference>
<dbReference type="AlphaFoldDB" id="G7Q7L2"/>
<dbReference type="SUPFAM" id="SSF75169">
    <property type="entry name" value="DsrEFH-like"/>
    <property type="match status" value="1"/>
</dbReference>